<accession>A0A133U3A9</accession>
<evidence type="ECO:0000259" key="2">
    <source>
        <dbReference type="Pfam" id="PF12850"/>
    </source>
</evidence>
<dbReference type="PANTHER" id="PTHR43165">
    <property type="entry name" value="METALLOPHOSPHOESTERASE"/>
    <property type="match status" value="1"/>
</dbReference>
<reference evidence="3 4" key="1">
    <citation type="journal article" date="2016" name="Sci. Rep.">
        <title>Metabolic traits of an uncultured archaeal lineage -MSBL1- from brine pools of the Red Sea.</title>
        <authorList>
            <person name="Mwirichia R."/>
            <person name="Alam I."/>
            <person name="Rashid M."/>
            <person name="Vinu M."/>
            <person name="Ba-Alawi W."/>
            <person name="Anthony Kamau A."/>
            <person name="Kamanda Ngugi D."/>
            <person name="Goker M."/>
            <person name="Klenk H.P."/>
            <person name="Bajic V."/>
            <person name="Stingl U."/>
        </authorList>
    </citation>
    <scope>NUCLEOTIDE SEQUENCE [LARGE SCALE GENOMIC DNA]</scope>
    <source>
        <strain evidence="3">SCGC-AAA259B11</strain>
    </source>
</reference>
<name>A0A133U3A9_9EURY</name>
<dbReference type="CDD" id="cd00841">
    <property type="entry name" value="MPP_YfcE"/>
    <property type="match status" value="1"/>
</dbReference>
<dbReference type="Proteomes" id="UP000070184">
    <property type="component" value="Unassembled WGS sequence"/>
</dbReference>
<proteinExistence type="inferred from homology"/>
<comment type="caution">
    <text evidence="3">The sequence shown here is derived from an EMBL/GenBank/DDBJ whole genome shotgun (WGS) entry which is preliminary data.</text>
</comment>
<dbReference type="InterPro" id="IPR041802">
    <property type="entry name" value="MPP_YfcE"/>
</dbReference>
<dbReference type="InterPro" id="IPR053193">
    <property type="entry name" value="MetalloPDE_YfcE-like"/>
</dbReference>
<evidence type="ECO:0000313" key="3">
    <source>
        <dbReference type="EMBL" id="KXA88674.1"/>
    </source>
</evidence>
<keyword evidence="4" id="KW-1185">Reference proteome</keyword>
<comment type="similarity">
    <text evidence="1">Belongs to the metallophosphoesterase superfamily. YfcE family.</text>
</comment>
<dbReference type="GO" id="GO:0046872">
    <property type="term" value="F:metal ion binding"/>
    <property type="evidence" value="ECO:0007669"/>
    <property type="project" value="UniProtKB-KW"/>
</dbReference>
<gene>
    <name evidence="3" type="ORF">AKJ61_04425</name>
</gene>
<dbReference type="EMBL" id="LHXK01000091">
    <property type="protein sequence ID" value="KXA88674.1"/>
    <property type="molecule type" value="Genomic_DNA"/>
</dbReference>
<dbReference type="AlphaFoldDB" id="A0A133U3A9"/>
<dbReference type="PANTHER" id="PTHR43165:SF1">
    <property type="entry name" value="PHOSPHODIESTERASE MJ0936"/>
    <property type="match status" value="1"/>
</dbReference>
<sequence length="172" mass="19133">MKSNNKPGGVTVKIGLMADTHDNLAAAERAVKLFNNREVKHVLHAGDLVSPFTADKFSELESEFHFVWGNNEGDRLHVRSKLEGIDTVPQDFLSLELDGVRFALLHGTSEEIVNALTESEKFDVVVRGHTHEPKIGKDPWRINPGATSGYLADRQTVAVFDTREMEAKILEV</sequence>
<comment type="cofactor">
    <cofactor evidence="1">
        <name>a divalent metal cation</name>
        <dbReference type="ChEBI" id="CHEBI:60240"/>
    </cofactor>
</comment>
<feature type="domain" description="Calcineurin-like phosphoesterase" evidence="2">
    <location>
        <begin position="13"/>
        <end position="164"/>
    </location>
</feature>
<dbReference type="Pfam" id="PF12850">
    <property type="entry name" value="Metallophos_2"/>
    <property type="match status" value="1"/>
</dbReference>
<evidence type="ECO:0000256" key="1">
    <source>
        <dbReference type="RuleBase" id="RU362039"/>
    </source>
</evidence>
<dbReference type="InterPro" id="IPR024654">
    <property type="entry name" value="Calcineurin-like_PHP_lpxH"/>
</dbReference>
<evidence type="ECO:0000313" key="4">
    <source>
        <dbReference type="Proteomes" id="UP000070184"/>
    </source>
</evidence>
<dbReference type="SUPFAM" id="SSF56300">
    <property type="entry name" value="Metallo-dependent phosphatases"/>
    <property type="match status" value="1"/>
</dbReference>
<organism evidence="3 4">
    <name type="scientific">candidate division MSBL1 archaeon SCGC-AAA259B11</name>
    <dbReference type="NCBI Taxonomy" id="1698260"/>
    <lineage>
        <taxon>Archaea</taxon>
        <taxon>Methanobacteriati</taxon>
        <taxon>Methanobacteriota</taxon>
        <taxon>candidate division MSBL1</taxon>
    </lineage>
</organism>
<dbReference type="Gene3D" id="3.60.21.10">
    <property type="match status" value="1"/>
</dbReference>
<dbReference type="NCBIfam" id="TIGR00040">
    <property type="entry name" value="yfcE"/>
    <property type="match status" value="1"/>
</dbReference>
<dbReference type="InterPro" id="IPR029052">
    <property type="entry name" value="Metallo-depent_PP-like"/>
</dbReference>
<dbReference type="EC" id="3.1.4.-" evidence="1"/>
<dbReference type="GO" id="GO:0016787">
    <property type="term" value="F:hydrolase activity"/>
    <property type="evidence" value="ECO:0007669"/>
    <property type="project" value="UniProtKB-UniRule"/>
</dbReference>
<dbReference type="InterPro" id="IPR000979">
    <property type="entry name" value="Phosphodiesterase_MJ0936/Vps29"/>
</dbReference>
<protein>
    <recommendedName>
        <fullName evidence="1">Phosphoesterase</fullName>
        <ecNumber evidence="1">3.1.4.-</ecNumber>
    </recommendedName>
</protein>
<keyword evidence="1" id="KW-0479">Metal-binding</keyword>